<dbReference type="STRING" id="1841861.GCA_900157365_03906"/>
<reference evidence="1 2" key="1">
    <citation type="submission" date="2017-01" db="EMBL/GenBank/DDBJ databases">
        <authorList>
            <consortium name="Urmite Genomes"/>
        </authorList>
    </citation>
    <scope>NUCLEOTIDE SEQUENCE [LARGE SCALE GENOMIC DNA]</scope>
    <source>
        <strain evidence="1 2">AB215</strain>
    </source>
</reference>
<dbReference type="Proteomes" id="UP000240424">
    <property type="component" value="Unassembled WGS sequence"/>
</dbReference>
<organism evidence="1 2">
    <name type="scientific">Mycobacterium numidiamassiliense</name>
    <dbReference type="NCBI Taxonomy" id="1841861"/>
    <lineage>
        <taxon>Bacteria</taxon>
        <taxon>Bacillati</taxon>
        <taxon>Actinomycetota</taxon>
        <taxon>Actinomycetes</taxon>
        <taxon>Mycobacteriales</taxon>
        <taxon>Mycobacteriaceae</taxon>
        <taxon>Mycobacterium</taxon>
    </lineage>
</organism>
<name>A0A2U3PHZ2_9MYCO</name>
<evidence type="ECO:0000313" key="1">
    <source>
        <dbReference type="EMBL" id="SPM43361.1"/>
    </source>
</evidence>
<evidence type="ECO:0000313" key="2">
    <source>
        <dbReference type="Proteomes" id="UP000240424"/>
    </source>
</evidence>
<gene>
    <name evidence="1" type="ORF">MNAB215_5587</name>
</gene>
<dbReference type="AlphaFoldDB" id="A0A2U3PHZ2"/>
<dbReference type="EMBL" id="FUEZ01000004">
    <property type="protein sequence ID" value="SPM43361.1"/>
    <property type="molecule type" value="Genomic_DNA"/>
</dbReference>
<sequence>MNLPGAPMPENNAARKIADVKVQVYDNSAYDPDPIVVNRSDVAETIRPWFLDAPDEYHQAIRDLQRSLDVAPRDTLGTDSTSGLCEYLGITLRVADVAPAAHDITMGELTQDEIDTASRLCRSEGVPIMYAESVARILREVARRRAVQ</sequence>
<protein>
    <submittedName>
        <fullName evidence="1">Mycobacterium numidiamassiliense ORFan</fullName>
    </submittedName>
</protein>
<keyword evidence="2" id="KW-1185">Reference proteome</keyword>
<accession>A0A2U3PHZ2</accession>
<proteinExistence type="predicted"/>